<dbReference type="EMBL" id="ABEU02000012">
    <property type="protein sequence ID" value="PNR44018.1"/>
    <property type="molecule type" value="Genomic_DNA"/>
</dbReference>
<reference evidence="2 4" key="2">
    <citation type="journal article" date="2018" name="Plant J.">
        <title>The Physcomitrella patens chromosome-scale assembly reveals moss genome structure and evolution.</title>
        <authorList>
            <person name="Lang D."/>
            <person name="Ullrich K.K."/>
            <person name="Murat F."/>
            <person name="Fuchs J."/>
            <person name="Jenkins J."/>
            <person name="Haas F.B."/>
            <person name="Piednoel M."/>
            <person name="Gundlach H."/>
            <person name="Van Bel M."/>
            <person name="Meyberg R."/>
            <person name="Vives C."/>
            <person name="Morata J."/>
            <person name="Symeonidi A."/>
            <person name="Hiss M."/>
            <person name="Muchero W."/>
            <person name="Kamisugi Y."/>
            <person name="Saleh O."/>
            <person name="Blanc G."/>
            <person name="Decker E.L."/>
            <person name="van Gessel N."/>
            <person name="Grimwood J."/>
            <person name="Hayes R.D."/>
            <person name="Graham S.W."/>
            <person name="Gunter L.E."/>
            <person name="McDaniel S.F."/>
            <person name="Hoernstein S.N.W."/>
            <person name="Larsson A."/>
            <person name="Li F.W."/>
            <person name="Perroud P.F."/>
            <person name="Phillips J."/>
            <person name="Ranjan P."/>
            <person name="Rokshar D.S."/>
            <person name="Rothfels C.J."/>
            <person name="Schneider L."/>
            <person name="Shu S."/>
            <person name="Stevenson D.W."/>
            <person name="Thummler F."/>
            <person name="Tillich M."/>
            <person name="Villarreal Aguilar J.C."/>
            <person name="Widiez T."/>
            <person name="Wong G.K."/>
            <person name="Wymore A."/>
            <person name="Zhang Y."/>
            <person name="Zimmer A.D."/>
            <person name="Quatrano R.S."/>
            <person name="Mayer K.F.X."/>
            <person name="Goodstein D."/>
            <person name="Casacuberta J.M."/>
            <person name="Vandepoele K."/>
            <person name="Reski R."/>
            <person name="Cuming A.C."/>
            <person name="Tuskan G.A."/>
            <person name="Maumus F."/>
            <person name="Salse J."/>
            <person name="Schmutz J."/>
            <person name="Rensing S.A."/>
        </authorList>
    </citation>
    <scope>NUCLEOTIDE SEQUENCE [LARGE SCALE GENOMIC DNA]</scope>
    <source>
        <strain evidence="3 4">cv. Gransden 2004</strain>
    </source>
</reference>
<name>A0A2K1JR54_PHYPA</name>
<accession>A0A2K1JR54</accession>
<dbReference type="Proteomes" id="UP000006727">
    <property type="component" value="Chromosome 12"/>
</dbReference>
<proteinExistence type="predicted"/>
<gene>
    <name evidence="2" type="ORF">PHYPA_016401</name>
</gene>
<organism evidence="2">
    <name type="scientific">Physcomitrium patens</name>
    <name type="common">Spreading-leaved earth moss</name>
    <name type="synonym">Physcomitrella patens</name>
    <dbReference type="NCBI Taxonomy" id="3218"/>
    <lineage>
        <taxon>Eukaryota</taxon>
        <taxon>Viridiplantae</taxon>
        <taxon>Streptophyta</taxon>
        <taxon>Embryophyta</taxon>
        <taxon>Bryophyta</taxon>
        <taxon>Bryophytina</taxon>
        <taxon>Bryopsida</taxon>
        <taxon>Funariidae</taxon>
        <taxon>Funariales</taxon>
        <taxon>Funariaceae</taxon>
        <taxon>Physcomitrium</taxon>
    </lineage>
</organism>
<evidence type="ECO:0000313" key="2">
    <source>
        <dbReference type="EMBL" id="PNR44018.1"/>
    </source>
</evidence>
<keyword evidence="4" id="KW-1185">Reference proteome</keyword>
<evidence type="ECO:0000313" key="4">
    <source>
        <dbReference type="Proteomes" id="UP000006727"/>
    </source>
</evidence>
<dbReference type="AlphaFoldDB" id="A0A2K1JR54"/>
<reference evidence="3" key="3">
    <citation type="submission" date="2020-12" db="UniProtKB">
        <authorList>
            <consortium name="EnsemblPlants"/>
        </authorList>
    </citation>
    <scope>IDENTIFICATION</scope>
</reference>
<protein>
    <submittedName>
        <fullName evidence="2 3">Uncharacterized protein</fullName>
    </submittedName>
</protein>
<dbReference type="EnsemblPlants" id="Pp3c12_17511V3.1">
    <property type="protein sequence ID" value="Pp3c12_17511V3.1"/>
    <property type="gene ID" value="Pp3c12_17511"/>
</dbReference>
<evidence type="ECO:0000256" key="1">
    <source>
        <dbReference type="SAM" id="MobiDB-lite"/>
    </source>
</evidence>
<sequence>MTEGAAALHEGASHPPGRKKTQEKKKKTKQNKKKTNKQTNKIITTLCFASGKSAVAFIDYIPNNQQRHNMYSRTHLIPILHELLLFPTSSAHNDRARAQAFELRHHKRQWSRTRTIVNSKPETPTGAMLGFYRGTRTSDRYRKLRLCRSSGERFQDMGRVHRALRDKPDWNRCRLADDVAPESTSAFPWGRTHP</sequence>
<evidence type="ECO:0000313" key="3">
    <source>
        <dbReference type="EnsemblPlants" id="Pp3c12_17511V3.1"/>
    </source>
</evidence>
<dbReference type="InParanoid" id="A0A2K1JR54"/>
<reference evidence="2 4" key="1">
    <citation type="journal article" date="2008" name="Science">
        <title>The Physcomitrella genome reveals evolutionary insights into the conquest of land by plants.</title>
        <authorList>
            <person name="Rensing S."/>
            <person name="Lang D."/>
            <person name="Zimmer A."/>
            <person name="Terry A."/>
            <person name="Salamov A."/>
            <person name="Shapiro H."/>
            <person name="Nishiyama T."/>
            <person name="Perroud P.-F."/>
            <person name="Lindquist E."/>
            <person name="Kamisugi Y."/>
            <person name="Tanahashi T."/>
            <person name="Sakakibara K."/>
            <person name="Fujita T."/>
            <person name="Oishi K."/>
            <person name="Shin-I T."/>
            <person name="Kuroki Y."/>
            <person name="Toyoda A."/>
            <person name="Suzuki Y."/>
            <person name="Hashimoto A."/>
            <person name="Yamaguchi K."/>
            <person name="Sugano A."/>
            <person name="Kohara Y."/>
            <person name="Fujiyama A."/>
            <person name="Anterola A."/>
            <person name="Aoki S."/>
            <person name="Ashton N."/>
            <person name="Barbazuk W.B."/>
            <person name="Barker E."/>
            <person name="Bennetzen J."/>
            <person name="Bezanilla M."/>
            <person name="Blankenship R."/>
            <person name="Cho S.H."/>
            <person name="Dutcher S."/>
            <person name="Estelle M."/>
            <person name="Fawcett J.A."/>
            <person name="Gundlach H."/>
            <person name="Hanada K."/>
            <person name="Heyl A."/>
            <person name="Hicks K.A."/>
            <person name="Hugh J."/>
            <person name="Lohr M."/>
            <person name="Mayer K."/>
            <person name="Melkozernov A."/>
            <person name="Murata T."/>
            <person name="Nelson D."/>
            <person name="Pils B."/>
            <person name="Prigge M."/>
            <person name="Reiss B."/>
            <person name="Renner T."/>
            <person name="Rombauts S."/>
            <person name="Rushton P."/>
            <person name="Sanderfoot A."/>
            <person name="Schween G."/>
            <person name="Shiu S.-H."/>
            <person name="Stueber K."/>
            <person name="Theodoulou F.L."/>
            <person name="Tu H."/>
            <person name="Van de Peer Y."/>
            <person name="Verrier P.J."/>
            <person name="Waters E."/>
            <person name="Wood A."/>
            <person name="Yang L."/>
            <person name="Cove D."/>
            <person name="Cuming A."/>
            <person name="Hasebe M."/>
            <person name="Lucas S."/>
            <person name="Mishler D.B."/>
            <person name="Reski R."/>
            <person name="Grigoriev I."/>
            <person name="Quatrano R.S."/>
            <person name="Boore J.L."/>
        </authorList>
    </citation>
    <scope>NUCLEOTIDE SEQUENCE [LARGE SCALE GENOMIC DNA]</scope>
    <source>
        <strain evidence="3 4">cv. Gransden 2004</strain>
    </source>
</reference>
<feature type="region of interest" description="Disordered" evidence="1">
    <location>
        <begin position="1"/>
        <end position="37"/>
    </location>
</feature>
<feature type="compositionally biased region" description="Basic residues" evidence="1">
    <location>
        <begin position="16"/>
        <end position="36"/>
    </location>
</feature>
<dbReference type="Gramene" id="Pp3c12_17511V3.1">
    <property type="protein sequence ID" value="Pp3c12_17511V3.1"/>
    <property type="gene ID" value="Pp3c12_17511"/>
</dbReference>